<dbReference type="PANTHER" id="PTHR13260">
    <property type="entry name" value="ANAPHASE PROMOTING COMPLEX SUBUNIT 4 APC4"/>
    <property type="match status" value="1"/>
</dbReference>
<dbReference type="EnsemblMetazoa" id="ACHR005415-RA">
    <property type="protein sequence ID" value="ACHR005415-PA"/>
    <property type="gene ID" value="ACHR005415"/>
</dbReference>
<evidence type="ECO:0000259" key="7">
    <source>
        <dbReference type="Pfam" id="PF12894"/>
    </source>
</evidence>
<accession>A0A182K3T0</accession>
<reference evidence="10" key="1">
    <citation type="submission" date="2013-03" db="EMBL/GenBank/DDBJ databases">
        <title>The Genome Sequence of Anopheles christyi ACHKN1017.</title>
        <authorList>
            <consortium name="The Broad Institute Genomics Platform"/>
            <person name="Neafsey D.E."/>
            <person name="Besansky N."/>
            <person name="Walker B."/>
            <person name="Young S.K."/>
            <person name="Zeng Q."/>
            <person name="Gargeya S."/>
            <person name="Fitzgerald M."/>
            <person name="Haas B."/>
            <person name="Abouelleil A."/>
            <person name="Allen A.W."/>
            <person name="Alvarado L."/>
            <person name="Arachchi H.M."/>
            <person name="Berlin A.M."/>
            <person name="Chapman S.B."/>
            <person name="Gainer-Dewar J."/>
            <person name="Goldberg J."/>
            <person name="Griggs A."/>
            <person name="Gujja S."/>
            <person name="Hansen M."/>
            <person name="Howarth C."/>
            <person name="Imamovic A."/>
            <person name="Ireland A."/>
            <person name="Larimer J."/>
            <person name="McCowan C."/>
            <person name="Murphy C."/>
            <person name="Pearson M."/>
            <person name="Poon T.W."/>
            <person name="Priest M."/>
            <person name="Roberts A."/>
            <person name="Saif S."/>
            <person name="Shea T."/>
            <person name="Sisk P."/>
            <person name="Sykes S."/>
            <person name="Wortman J."/>
            <person name="Nusbaum C."/>
            <person name="Birren B."/>
        </authorList>
    </citation>
    <scope>NUCLEOTIDE SEQUENCE [LARGE SCALE GENOMIC DNA]</scope>
    <source>
        <strain evidence="10">ACHKN1017</strain>
    </source>
</reference>
<dbReference type="GO" id="GO:0070979">
    <property type="term" value="P:protein K11-linked ubiquitination"/>
    <property type="evidence" value="ECO:0007669"/>
    <property type="project" value="TreeGrafter"/>
</dbReference>
<dbReference type="SUPFAM" id="SSF50978">
    <property type="entry name" value="WD40 repeat-like"/>
    <property type="match status" value="1"/>
</dbReference>
<keyword evidence="5" id="KW-0131">Cell cycle</keyword>
<dbReference type="Proteomes" id="UP000075881">
    <property type="component" value="Unassembled WGS sequence"/>
</dbReference>
<dbReference type="InterPro" id="IPR036322">
    <property type="entry name" value="WD40_repeat_dom_sf"/>
</dbReference>
<protein>
    <recommendedName>
        <fullName evidence="1">Anaphase-promoting complex subunit 4</fullName>
    </recommendedName>
</protein>
<dbReference type="AlphaFoldDB" id="A0A182K3T0"/>
<proteinExistence type="predicted"/>
<evidence type="ECO:0000256" key="2">
    <source>
        <dbReference type="ARBA" id="ARBA00022618"/>
    </source>
</evidence>
<evidence type="ECO:0000259" key="8">
    <source>
        <dbReference type="Pfam" id="PF12896"/>
    </source>
</evidence>
<dbReference type="GO" id="GO:0051301">
    <property type="term" value="P:cell division"/>
    <property type="evidence" value="ECO:0007669"/>
    <property type="project" value="UniProtKB-KW"/>
</dbReference>
<dbReference type="GO" id="GO:0034399">
    <property type="term" value="C:nuclear periphery"/>
    <property type="evidence" value="ECO:0007669"/>
    <property type="project" value="TreeGrafter"/>
</dbReference>
<dbReference type="InterPro" id="IPR015943">
    <property type="entry name" value="WD40/YVTN_repeat-like_dom_sf"/>
</dbReference>
<evidence type="ECO:0000313" key="9">
    <source>
        <dbReference type="EnsemblMetazoa" id="ACHR005415-PA"/>
    </source>
</evidence>
<feature type="compositionally biased region" description="Polar residues" evidence="6">
    <location>
        <begin position="756"/>
        <end position="774"/>
    </location>
</feature>
<dbReference type="InterPro" id="IPR024790">
    <property type="entry name" value="APC4_long_dom"/>
</dbReference>
<dbReference type="STRING" id="43041.A0A182K3T0"/>
<dbReference type="InterPro" id="IPR024789">
    <property type="entry name" value="APC4"/>
</dbReference>
<dbReference type="Pfam" id="PF12896">
    <property type="entry name" value="ANAPC4"/>
    <property type="match status" value="1"/>
</dbReference>
<organism evidence="9 10">
    <name type="scientific">Anopheles christyi</name>
    <dbReference type="NCBI Taxonomy" id="43041"/>
    <lineage>
        <taxon>Eukaryota</taxon>
        <taxon>Metazoa</taxon>
        <taxon>Ecdysozoa</taxon>
        <taxon>Arthropoda</taxon>
        <taxon>Hexapoda</taxon>
        <taxon>Insecta</taxon>
        <taxon>Pterygota</taxon>
        <taxon>Neoptera</taxon>
        <taxon>Endopterygota</taxon>
        <taxon>Diptera</taxon>
        <taxon>Nematocera</taxon>
        <taxon>Culicoidea</taxon>
        <taxon>Culicidae</taxon>
        <taxon>Anophelinae</taxon>
        <taxon>Anopheles</taxon>
    </lineage>
</organism>
<reference evidence="9" key="2">
    <citation type="submission" date="2020-05" db="UniProtKB">
        <authorList>
            <consortium name="EnsemblMetazoa"/>
        </authorList>
    </citation>
    <scope>IDENTIFICATION</scope>
    <source>
        <strain evidence="9">ACHKN1017</strain>
    </source>
</reference>
<evidence type="ECO:0000256" key="4">
    <source>
        <dbReference type="ARBA" id="ARBA00022786"/>
    </source>
</evidence>
<dbReference type="GO" id="GO:0031145">
    <property type="term" value="P:anaphase-promoting complex-dependent catabolic process"/>
    <property type="evidence" value="ECO:0007669"/>
    <property type="project" value="InterPro"/>
</dbReference>
<dbReference type="VEuPathDB" id="VectorBase:ACHR005415"/>
<evidence type="ECO:0000313" key="10">
    <source>
        <dbReference type="Proteomes" id="UP000075881"/>
    </source>
</evidence>
<dbReference type="Pfam" id="PF12894">
    <property type="entry name" value="ANAPC4_WD40"/>
    <property type="match status" value="1"/>
</dbReference>
<feature type="domain" description="Anaphase-promoting complex subunit 4 long" evidence="8">
    <location>
        <begin position="231"/>
        <end position="428"/>
    </location>
</feature>
<keyword evidence="3" id="KW-0498">Mitosis</keyword>
<feature type="region of interest" description="Disordered" evidence="6">
    <location>
        <begin position="750"/>
        <end position="774"/>
    </location>
</feature>
<evidence type="ECO:0000256" key="5">
    <source>
        <dbReference type="ARBA" id="ARBA00023306"/>
    </source>
</evidence>
<feature type="domain" description="Anaphase-promoting complex subunit 4-like WD40" evidence="7">
    <location>
        <begin position="27"/>
        <end position="116"/>
    </location>
</feature>
<dbReference type="PANTHER" id="PTHR13260:SF0">
    <property type="entry name" value="ANAPHASE-PROMOTING COMPLEX SUBUNIT 4"/>
    <property type="match status" value="1"/>
</dbReference>
<keyword evidence="10" id="KW-1185">Reference proteome</keyword>
<dbReference type="Gene3D" id="2.130.10.10">
    <property type="entry name" value="YVTN repeat-like/Quinoprotein amine dehydrogenase"/>
    <property type="match status" value="1"/>
</dbReference>
<dbReference type="InterPro" id="IPR024977">
    <property type="entry name" value="Apc4-like_WD40_dom"/>
</dbReference>
<evidence type="ECO:0000256" key="1">
    <source>
        <dbReference type="ARBA" id="ARBA00016067"/>
    </source>
</evidence>
<name>A0A182K3T0_9DIPT</name>
<keyword evidence="4" id="KW-0833">Ubl conjugation pathway</keyword>
<dbReference type="GO" id="GO:0005680">
    <property type="term" value="C:anaphase-promoting complex"/>
    <property type="evidence" value="ECO:0007669"/>
    <property type="project" value="InterPro"/>
</dbReference>
<keyword evidence="2" id="KW-0132">Cell division</keyword>
<evidence type="ECO:0000256" key="6">
    <source>
        <dbReference type="SAM" id="MobiDB-lite"/>
    </source>
</evidence>
<evidence type="ECO:0000256" key="3">
    <source>
        <dbReference type="ARBA" id="ARBA00022776"/>
    </source>
</evidence>
<sequence length="774" mass="87366">MAGQYGASRNLMKQTCNKNVGTKVDVLKWSQEMDLLAMGTEKGEVLLHRLKWQKVWQLSPPEEGLKVRGLAWRPCEKFIAIGYSNGTILLVDLETKEEIHNFSVNQDITCLSWTENIDEIGTDDVSHSSVTSHAKYLPELPVLSSLSSSAKPINPNRGSYCSKHILSILLIGTVTGTVYQSALGMLPCGSVDVFAMLGLPSTATARIRELKMTHDYKQLIVGLEQNETLQVIVLENGVLHKYAPAVLNLALKHAQLLHTMSYISETIDCIIEAWETVLLEMDNKLTNYAKEQPDGSISADFLELLMFGTASPSLEQFLLRDLTEKGLRKLGYSIELSYVTIQRLVVKPLYTAIHAVFYHLNALDGMLRNRFYYGTLMHETANASEVLRSCGALLIKAHELQQTIDASKRDFKIFFRWLYVVIVRVMDETLQENHPTITQREIHYLAQFLSNFDTVAQSEADEEGRGMIESRRKFNLERVGQYLEDKPLVHPVTKDGDENEWKRLLAQNECLRQCGAIFPHLENMSLLQQQKLLKKHIDQLFHQPGKVVRAGFKQKNLLTIHAPATDSNGTDMDVRTFAFASHPRDNLTLLAIVQSNCSLLLVECFNDGGFKAVRLHFEEKPYFDQRFDTIGTLSFHHVDFYDEDTLSLLLRAQATSEERTVCCYFLQLNLGAVREFLGTVEAREFMQTVTEDAAGCHAINAYTLIDESSLKLLESGDGHRISVSGKRNVIAVLSESRKNVRIYDMDAQEDEDDLLDTSSQINSSLENSQESVQA</sequence>